<evidence type="ECO:0000256" key="8">
    <source>
        <dbReference type="SAM" id="MobiDB-lite"/>
    </source>
</evidence>
<name>A0A834H7W4_RHOSS</name>
<comment type="caution">
    <text evidence="11">The sequence shown here is derived from an EMBL/GenBank/DDBJ whole genome shotgun (WGS) entry which is preliminary data.</text>
</comment>
<feature type="transmembrane region" description="Helical" evidence="9">
    <location>
        <begin position="53"/>
        <end position="73"/>
    </location>
</feature>
<dbReference type="Proteomes" id="UP000626092">
    <property type="component" value="Unassembled WGS sequence"/>
</dbReference>
<dbReference type="AlphaFoldDB" id="A0A834H7W4"/>
<keyword evidence="5 9" id="KW-1133">Transmembrane helix</keyword>
<keyword evidence="3" id="KW-0808">Transferase</keyword>
<protein>
    <recommendedName>
        <fullName evidence="10">Glycosyltransferase 61 catalytic domain-containing protein</fullName>
    </recommendedName>
</protein>
<organism evidence="11 12">
    <name type="scientific">Rhododendron simsii</name>
    <name type="common">Sims's rhododendron</name>
    <dbReference type="NCBI Taxonomy" id="118357"/>
    <lineage>
        <taxon>Eukaryota</taxon>
        <taxon>Viridiplantae</taxon>
        <taxon>Streptophyta</taxon>
        <taxon>Embryophyta</taxon>
        <taxon>Tracheophyta</taxon>
        <taxon>Spermatophyta</taxon>
        <taxon>Magnoliopsida</taxon>
        <taxon>eudicotyledons</taxon>
        <taxon>Gunneridae</taxon>
        <taxon>Pentapetalae</taxon>
        <taxon>asterids</taxon>
        <taxon>Ericales</taxon>
        <taxon>Ericaceae</taxon>
        <taxon>Ericoideae</taxon>
        <taxon>Rhodoreae</taxon>
        <taxon>Rhododendron</taxon>
    </lineage>
</organism>
<keyword evidence="2" id="KW-0328">Glycosyltransferase</keyword>
<feature type="compositionally biased region" description="Basic and acidic residues" evidence="8">
    <location>
        <begin position="494"/>
        <end position="507"/>
    </location>
</feature>
<evidence type="ECO:0000259" key="10">
    <source>
        <dbReference type="Pfam" id="PF04577"/>
    </source>
</evidence>
<dbReference type="GO" id="GO:0016763">
    <property type="term" value="F:pentosyltransferase activity"/>
    <property type="evidence" value="ECO:0007669"/>
    <property type="project" value="UniProtKB-ARBA"/>
</dbReference>
<dbReference type="PANTHER" id="PTHR20961">
    <property type="entry name" value="GLYCOSYLTRANSFERASE"/>
    <property type="match status" value="1"/>
</dbReference>
<feature type="region of interest" description="Disordered" evidence="8">
    <location>
        <begin position="494"/>
        <end position="515"/>
    </location>
</feature>
<dbReference type="PANTHER" id="PTHR20961:SF38">
    <property type="entry name" value="PROTEIN O-LINKED-MANNOSE BETA-1,4-N-ACETYLGLUCOSAMINYLTRANSFERASE 2"/>
    <property type="match status" value="1"/>
</dbReference>
<dbReference type="InterPro" id="IPR007657">
    <property type="entry name" value="Glycosyltransferase_61"/>
</dbReference>
<comment type="subcellular location">
    <subcellularLocation>
        <location evidence="1">Golgi apparatus membrane</location>
        <topology evidence="1">Single-pass type II membrane protein</topology>
    </subcellularLocation>
</comment>
<sequence>MKLPPTEIHNTKHKSHRRERERERERDMKTNTISTKTSHHNHRRPCTLRPSTVFLWASFVIIFFTALVEIQLLQTPPTSSPSSQPFLPPSWDLLNKLQNLKAAFAANTATCSAADDKLRRAVTFLPLKDLRYAKSAQEGHTWFMSSLHDTHEQGEVAYQQFPSEASNGRLLCIKGRDIHDGAWNSYALAWPETLPYNATLMKGLTFISNNHYNYDNIWHGLSSLVPFVAWHIKNGCSVGPARWVLFHWGELRAQMGLWVKTLMEATFTGPLNIERFDFVGGGDEAVCFEKAVVMRHNEGGMSRQRRIEVFDLIRCKAREHCNASSAEDGGGGGIGMTLFMRTGARSFRNESAVVGIFEKECRKVKGCRLMVAHSNNLTVCEQVKLMSSTDILVSPHGAQLTNLFLMDRNSSVMEFYPEGWLKHAGVGQFIYHWMAEWSGMNYQGTWRDPDVNPCPYPGDNRRCMNIYKSGQIGYNETAFSVWARYVLNDAKQRKLDEGKEKSRDRSEYAGGCACS</sequence>
<evidence type="ECO:0000256" key="3">
    <source>
        <dbReference type="ARBA" id="ARBA00022679"/>
    </source>
</evidence>
<dbReference type="Pfam" id="PF04577">
    <property type="entry name" value="Glyco_transf_61"/>
    <property type="match status" value="1"/>
</dbReference>
<gene>
    <name evidence="11" type="ORF">RHSIM_Rhsim05G0102600</name>
</gene>
<dbReference type="OrthoDB" id="529273at2759"/>
<keyword evidence="4 9" id="KW-0812">Transmembrane</keyword>
<keyword evidence="7" id="KW-0325">Glycoprotein</keyword>
<keyword evidence="6 9" id="KW-0472">Membrane</keyword>
<evidence type="ECO:0000256" key="9">
    <source>
        <dbReference type="SAM" id="Phobius"/>
    </source>
</evidence>
<feature type="domain" description="Glycosyltransferase 61 catalytic" evidence="10">
    <location>
        <begin position="248"/>
        <end position="413"/>
    </location>
</feature>
<evidence type="ECO:0000256" key="4">
    <source>
        <dbReference type="ARBA" id="ARBA00022692"/>
    </source>
</evidence>
<evidence type="ECO:0000313" key="11">
    <source>
        <dbReference type="EMBL" id="KAF7143123.1"/>
    </source>
</evidence>
<dbReference type="InterPro" id="IPR049625">
    <property type="entry name" value="Glyco_transf_61_cat"/>
</dbReference>
<evidence type="ECO:0000256" key="1">
    <source>
        <dbReference type="ARBA" id="ARBA00004323"/>
    </source>
</evidence>
<accession>A0A834H7W4</accession>
<evidence type="ECO:0000256" key="2">
    <source>
        <dbReference type="ARBA" id="ARBA00022676"/>
    </source>
</evidence>
<reference evidence="11" key="1">
    <citation type="submission" date="2019-11" db="EMBL/GenBank/DDBJ databases">
        <authorList>
            <person name="Liu Y."/>
            <person name="Hou J."/>
            <person name="Li T.-Q."/>
            <person name="Guan C.-H."/>
            <person name="Wu X."/>
            <person name="Wu H.-Z."/>
            <person name="Ling F."/>
            <person name="Zhang R."/>
            <person name="Shi X.-G."/>
            <person name="Ren J.-P."/>
            <person name="Chen E.-F."/>
            <person name="Sun J.-M."/>
        </authorList>
    </citation>
    <scope>NUCLEOTIDE SEQUENCE</scope>
    <source>
        <strain evidence="11">Adult_tree_wgs_1</strain>
        <tissue evidence="11">Leaves</tissue>
    </source>
</reference>
<evidence type="ECO:0000313" key="12">
    <source>
        <dbReference type="Proteomes" id="UP000626092"/>
    </source>
</evidence>
<dbReference type="GO" id="GO:0000139">
    <property type="term" value="C:Golgi membrane"/>
    <property type="evidence" value="ECO:0007669"/>
    <property type="project" value="UniProtKB-SubCell"/>
</dbReference>
<keyword evidence="12" id="KW-1185">Reference proteome</keyword>
<evidence type="ECO:0000256" key="6">
    <source>
        <dbReference type="ARBA" id="ARBA00023136"/>
    </source>
</evidence>
<feature type="compositionally biased region" description="Basic and acidic residues" evidence="8">
    <location>
        <begin position="18"/>
        <end position="28"/>
    </location>
</feature>
<evidence type="ECO:0000256" key="7">
    <source>
        <dbReference type="ARBA" id="ARBA00023180"/>
    </source>
</evidence>
<evidence type="ECO:0000256" key="5">
    <source>
        <dbReference type="ARBA" id="ARBA00022989"/>
    </source>
</evidence>
<dbReference type="EMBL" id="WJXA01000005">
    <property type="protein sequence ID" value="KAF7143123.1"/>
    <property type="molecule type" value="Genomic_DNA"/>
</dbReference>
<proteinExistence type="predicted"/>
<feature type="region of interest" description="Disordered" evidence="8">
    <location>
        <begin position="1"/>
        <end position="28"/>
    </location>
</feature>